<dbReference type="CDD" id="cd02787">
    <property type="entry name" value="MopB_CT_ydeP"/>
    <property type="match status" value="1"/>
</dbReference>
<evidence type="ECO:0000259" key="11">
    <source>
        <dbReference type="Pfam" id="PF01568"/>
    </source>
</evidence>
<dbReference type="SUPFAM" id="SSF50692">
    <property type="entry name" value="ADC-like"/>
    <property type="match status" value="1"/>
</dbReference>
<dbReference type="SUPFAM" id="SSF53706">
    <property type="entry name" value="Formate dehydrogenase/DMSO reductase, domains 1-3"/>
    <property type="match status" value="1"/>
</dbReference>
<comment type="cofactor">
    <cofactor evidence="1">
        <name>Mo-bis(molybdopterin guanine dinucleotide)</name>
        <dbReference type="ChEBI" id="CHEBI:60539"/>
    </cofactor>
</comment>
<name>A0ABY6I471_STRPE</name>
<dbReference type="PANTHER" id="PTHR43105:SF4">
    <property type="entry name" value="PROTEIN YDEP"/>
    <property type="match status" value="1"/>
</dbReference>
<dbReference type="PANTHER" id="PTHR43105">
    <property type="entry name" value="RESPIRATORY NITRATE REDUCTASE"/>
    <property type="match status" value="1"/>
</dbReference>
<gene>
    <name evidence="12" type="ORF">OGH68_08645</name>
</gene>
<keyword evidence="9" id="KW-0411">Iron-sulfur</keyword>
<dbReference type="EMBL" id="CP107567">
    <property type="protein sequence ID" value="UYQ61539.1"/>
    <property type="molecule type" value="Genomic_DNA"/>
</dbReference>
<evidence type="ECO:0000313" key="12">
    <source>
        <dbReference type="EMBL" id="UYQ61539.1"/>
    </source>
</evidence>
<evidence type="ECO:0000256" key="2">
    <source>
        <dbReference type="ARBA" id="ARBA00001966"/>
    </source>
</evidence>
<dbReference type="Gene3D" id="3.40.228.10">
    <property type="entry name" value="Dimethylsulfoxide Reductase, domain 2"/>
    <property type="match status" value="1"/>
</dbReference>
<proteinExistence type="inferred from homology"/>
<evidence type="ECO:0000256" key="6">
    <source>
        <dbReference type="ARBA" id="ARBA00022723"/>
    </source>
</evidence>
<dbReference type="NCBIfam" id="TIGR01701">
    <property type="entry name" value="Fdhalpha-like"/>
    <property type="match status" value="1"/>
</dbReference>
<keyword evidence="13" id="KW-1185">Reference proteome</keyword>
<dbReference type="InterPro" id="IPR041953">
    <property type="entry name" value="YdeP_MopB"/>
</dbReference>
<evidence type="ECO:0000256" key="8">
    <source>
        <dbReference type="ARBA" id="ARBA00023004"/>
    </source>
</evidence>
<evidence type="ECO:0000313" key="13">
    <source>
        <dbReference type="Proteomes" id="UP001163878"/>
    </source>
</evidence>
<reference evidence="12" key="1">
    <citation type="submission" date="2022-10" db="EMBL/GenBank/DDBJ databases">
        <title>Cytochrome P450 Catalyzes Benzene Ring Formation in the Biosynthesis of Trialkyl-Substituted Aromatic Polyketides.</title>
        <authorList>
            <person name="Zhao E."/>
            <person name="Ge H."/>
        </authorList>
    </citation>
    <scope>NUCLEOTIDE SEQUENCE</scope>
    <source>
        <strain evidence="12">NA0869</strain>
    </source>
</reference>
<dbReference type="InterPro" id="IPR037951">
    <property type="entry name" value="MopB_CT_YdeP"/>
</dbReference>
<keyword evidence="6" id="KW-0479">Metal-binding</keyword>
<dbReference type="InterPro" id="IPR010046">
    <property type="entry name" value="Mopterin_OxRdtse_a_bac"/>
</dbReference>
<sequence length="759" mass="82179">MASKPPAGDPVQDAPQVTAPQHAAAGLPAVGHTLRVAQQQMGVGRTARTLLKVNQKDGFDCPGCAWPEGEERHVAEFCENGAKAVAEEATLRRVTPEFFAAHPLPDLANRSGYWLGQQGRITRPMYLPEGSDRYEPVSWERAFAIIAEELGALGSPDEALFYTSGRTSNEAAFLLQLFAREFGTNNLPDCSNMCHESSGSALTETIGIGKGSVSLEDLHQADLIIVAGQNPGTNHPRMLNALEKAKAAGARIISVNPLPEAGMERFKNPQTARGMLKGAALNDLFLQIRIGGDQALFRLLGKLILETEGAVDEEFVREHTHGFEDFAAAARAADWDTTLAATGLGQDEIEQALRMVLASRRTIVCWAMGLTQHKHSVATICEVVNFLLLRGDIGRPGSGVCPVRGHSNVQGDRTMGIFERPSPAFLDALEKEFGFAPPRHHGLDVVRSIEALRDGKAKVFFAMGGNFVSASPDTAVTEAAMRRARLTVHVSTKLNRSHTVTGRRALILPTLGRTDKDIQAGGRQVVTVEDSMGMVHASRGNLPPASPHLLSEPAIVARMARAVLGPASTTPWEDFEQDYGTIRDRIARVVPGFEDFNAKIARPGGFTLPHAPRDERRFPTATGKANFTAAPVEYPEIPEGRLLLQTLRSHDQYNTTIYGLDDRYRGIKGGRRVVLVNPEDARALGLADGSYADLVGEWKDGVERRAPGFRVVHYPTARGCAAAYYPETNVLVPLDSTADTSNTPASKSVIVRLEQSPTV</sequence>
<evidence type="ECO:0000259" key="10">
    <source>
        <dbReference type="Pfam" id="PF00384"/>
    </source>
</evidence>
<dbReference type="InterPro" id="IPR006656">
    <property type="entry name" value="Mopterin_OxRdtase"/>
</dbReference>
<dbReference type="InterPro" id="IPR009010">
    <property type="entry name" value="Asp_de-COase-like_dom_sf"/>
</dbReference>
<dbReference type="CDD" id="cd02767">
    <property type="entry name" value="MopB_ydeP"/>
    <property type="match status" value="1"/>
</dbReference>
<comment type="similarity">
    <text evidence="3">Belongs to the prokaryotic molybdopterin-containing oxidoreductase family.</text>
</comment>
<evidence type="ECO:0000256" key="5">
    <source>
        <dbReference type="ARBA" id="ARBA00022505"/>
    </source>
</evidence>
<dbReference type="Pfam" id="PF00384">
    <property type="entry name" value="Molybdopterin"/>
    <property type="match status" value="1"/>
</dbReference>
<dbReference type="InterPro" id="IPR006657">
    <property type="entry name" value="MoPterin_dinucl-bd_dom"/>
</dbReference>
<evidence type="ECO:0000256" key="4">
    <source>
        <dbReference type="ARBA" id="ARBA00022485"/>
    </source>
</evidence>
<keyword evidence="4" id="KW-0004">4Fe-4S</keyword>
<comment type="cofactor">
    <cofactor evidence="2">
        <name>[4Fe-4S] cluster</name>
        <dbReference type="ChEBI" id="CHEBI:49883"/>
    </cofactor>
</comment>
<evidence type="ECO:0000256" key="1">
    <source>
        <dbReference type="ARBA" id="ARBA00001942"/>
    </source>
</evidence>
<organism evidence="12 13">
    <name type="scientific">Streptomyces peucetius</name>
    <dbReference type="NCBI Taxonomy" id="1950"/>
    <lineage>
        <taxon>Bacteria</taxon>
        <taxon>Bacillati</taxon>
        <taxon>Actinomycetota</taxon>
        <taxon>Actinomycetes</taxon>
        <taxon>Kitasatosporales</taxon>
        <taxon>Streptomycetaceae</taxon>
        <taxon>Streptomyces</taxon>
    </lineage>
</organism>
<feature type="domain" description="Molybdopterin oxidoreductase" evidence="10">
    <location>
        <begin position="120"/>
        <end position="488"/>
    </location>
</feature>
<keyword evidence="5" id="KW-0500">Molybdenum</keyword>
<evidence type="ECO:0000256" key="9">
    <source>
        <dbReference type="ARBA" id="ARBA00023014"/>
    </source>
</evidence>
<dbReference type="Pfam" id="PF01568">
    <property type="entry name" value="Molydop_binding"/>
    <property type="match status" value="1"/>
</dbReference>
<dbReference type="InterPro" id="IPR050123">
    <property type="entry name" value="Prok_molybdopt-oxidoreductase"/>
</dbReference>
<dbReference type="Proteomes" id="UP001163878">
    <property type="component" value="Chromosome"/>
</dbReference>
<dbReference type="RefSeq" id="WP_264242750.1">
    <property type="nucleotide sequence ID" value="NZ_CP107567.1"/>
</dbReference>
<dbReference type="PIRSF" id="PIRSF000144">
    <property type="entry name" value="CbbBc"/>
    <property type="match status" value="1"/>
</dbReference>
<evidence type="ECO:0000256" key="7">
    <source>
        <dbReference type="ARBA" id="ARBA00023002"/>
    </source>
</evidence>
<keyword evidence="8" id="KW-0408">Iron</keyword>
<keyword evidence="7" id="KW-0560">Oxidoreductase</keyword>
<dbReference type="Gene3D" id="3.40.50.740">
    <property type="match status" value="1"/>
</dbReference>
<feature type="domain" description="Molybdopterin dinucleotide-binding" evidence="11">
    <location>
        <begin position="642"/>
        <end position="749"/>
    </location>
</feature>
<evidence type="ECO:0000256" key="3">
    <source>
        <dbReference type="ARBA" id="ARBA00010312"/>
    </source>
</evidence>
<protein>
    <submittedName>
        <fullName evidence="12">FdhF/YdeP family oxidoreductase</fullName>
    </submittedName>
</protein>
<accession>A0ABY6I471</accession>